<protein>
    <submittedName>
        <fullName evidence="1">HAD family hydrolase</fullName>
    </submittedName>
</protein>
<dbReference type="Gene3D" id="1.10.286.50">
    <property type="match status" value="1"/>
</dbReference>
<organism evidence="1 2">
    <name type="scientific">Variovorax ureilyticus</name>
    <dbReference type="NCBI Taxonomy" id="1836198"/>
    <lineage>
        <taxon>Bacteria</taxon>
        <taxon>Pseudomonadati</taxon>
        <taxon>Pseudomonadota</taxon>
        <taxon>Betaproteobacteria</taxon>
        <taxon>Burkholderiales</taxon>
        <taxon>Comamonadaceae</taxon>
        <taxon>Variovorax</taxon>
    </lineage>
</organism>
<dbReference type="Proteomes" id="UP001365846">
    <property type="component" value="Unassembled WGS sequence"/>
</dbReference>
<evidence type="ECO:0000313" key="2">
    <source>
        <dbReference type="Proteomes" id="UP001365846"/>
    </source>
</evidence>
<name>A0ABU8VNY5_9BURK</name>
<comment type="caution">
    <text evidence="1">The sequence shown here is derived from an EMBL/GenBank/DDBJ whole genome shotgun (WGS) entry which is preliminary data.</text>
</comment>
<dbReference type="RefSeq" id="WP_340360488.1">
    <property type="nucleotide sequence ID" value="NZ_JBBKZU010000018.1"/>
</dbReference>
<keyword evidence="2" id="KW-1185">Reference proteome</keyword>
<proteinExistence type="predicted"/>
<evidence type="ECO:0000313" key="1">
    <source>
        <dbReference type="EMBL" id="MEJ8815278.1"/>
    </source>
</evidence>
<sequence length="240" mass="27481">MRSEQALGPMNTDLAFLLDVDNTLLDNDRIVADLREHLEREFGVARSDRYWAIFDALRDRLGYTDYLGALQSYRADVEDSDADAYRLLSLSTFLIDYPFAQRLYPRALDVIAHLGRLGLTVILSDGDVVFQPRKVKRSGLWDAVEGRVEIYVHKELMLDNVQRCYPTRRYVMVDDKQRVLTAMKGILGGRLVTVFPRQGHYARDPANLARYPAADISVDHIGDLLEPDFESQLRAIQEMT</sequence>
<dbReference type="InterPro" id="IPR036412">
    <property type="entry name" value="HAD-like_sf"/>
</dbReference>
<dbReference type="GO" id="GO:0016787">
    <property type="term" value="F:hydrolase activity"/>
    <property type="evidence" value="ECO:0007669"/>
    <property type="project" value="UniProtKB-KW"/>
</dbReference>
<keyword evidence="1" id="KW-0378">Hydrolase</keyword>
<dbReference type="EMBL" id="JBBKZU010000018">
    <property type="protein sequence ID" value="MEJ8815278.1"/>
    <property type="molecule type" value="Genomic_DNA"/>
</dbReference>
<dbReference type="SUPFAM" id="SSF56784">
    <property type="entry name" value="HAD-like"/>
    <property type="match status" value="1"/>
</dbReference>
<dbReference type="Gene3D" id="3.40.50.1000">
    <property type="entry name" value="HAD superfamily/HAD-like"/>
    <property type="match status" value="1"/>
</dbReference>
<reference evidence="1 2" key="1">
    <citation type="submission" date="2024-03" db="EMBL/GenBank/DDBJ databases">
        <title>Novel species of the genus Variovorax.</title>
        <authorList>
            <person name="Liu Q."/>
            <person name="Xin Y.-H."/>
        </authorList>
    </citation>
    <scope>NUCLEOTIDE SEQUENCE [LARGE SCALE GENOMIC DNA]</scope>
    <source>
        <strain evidence="1 2">KACC 18899</strain>
    </source>
</reference>
<dbReference type="Pfam" id="PF00702">
    <property type="entry name" value="Hydrolase"/>
    <property type="match status" value="1"/>
</dbReference>
<dbReference type="InterPro" id="IPR023214">
    <property type="entry name" value="HAD_sf"/>
</dbReference>
<accession>A0ABU8VNY5</accession>
<gene>
    <name evidence="1" type="ORF">WKW77_29720</name>
</gene>